<evidence type="ECO:0000256" key="1">
    <source>
        <dbReference type="ARBA" id="ARBA00012880"/>
    </source>
</evidence>
<evidence type="ECO:0000256" key="3">
    <source>
        <dbReference type="ARBA" id="ARBA00022679"/>
    </source>
</evidence>
<dbReference type="EC" id="2.1.1.6" evidence="1"/>
<keyword evidence="3" id="KW-0808">Transferase</keyword>
<dbReference type="InterPro" id="IPR002935">
    <property type="entry name" value="SAM_O-MeTrfase"/>
</dbReference>
<dbReference type="Pfam" id="PF01596">
    <property type="entry name" value="Methyltransf_3"/>
    <property type="match status" value="1"/>
</dbReference>
<dbReference type="PANTHER" id="PTHR43836:SF2">
    <property type="entry name" value="CATECHOL O-METHYLTRANSFERASE 1-RELATED"/>
    <property type="match status" value="1"/>
</dbReference>
<dbReference type="Proteomes" id="UP000094385">
    <property type="component" value="Unassembled WGS sequence"/>
</dbReference>
<evidence type="ECO:0000256" key="2">
    <source>
        <dbReference type="ARBA" id="ARBA00022603"/>
    </source>
</evidence>
<evidence type="ECO:0000256" key="4">
    <source>
        <dbReference type="ARBA" id="ARBA00022691"/>
    </source>
</evidence>
<dbReference type="GO" id="GO:0006584">
    <property type="term" value="P:catecholamine metabolic process"/>
    <property type="evidence" value="ECO:0007669"/>
    <property type="project" value="UniProtKB-KW"/>
</dbReference>
<keyword evidence="8" id="KW-1185">Reference proteome</keyword>
<name>A0A1E3PXG3_LIPST</name>
<dbReference type="Gene3D" id="3.40.50.150">
    <property type="entry name" value="Vaccinia Virus protein VP39"/>
    <property type="match status" value="1"/>
</dbReference>
<keyword evidence="4" id="KW-0949">S-adenosyl-L-methionine</keyword>
<reference evidence="7 8" key="1">
    <citation type="journal article" date="2016" name="Proc. Natl. Acad. Sci. U.S.A.">
        <title>Comparative genomics of biotechnologically important yeasts.</title>
        <authorList>
            <person name="Riley R."/>
            <person name="Haridas S."/>
            <person name="Wolfe K.H."/>
            <person name="Lopes M.R."/>
            <person name="Hittinger C.T."/>
            <person name="Goeker M."/>
            <person name="Salamov A.A."/>
            <person name="Wisecaver J.H."/>
            <person name="Long T.M."/>
            <person name="Calvey C.H."/>
            <person name="Aerts A.L."/>
            <person name="Barry K.W."/>
            <person name="Choi C."/>
            <person name="Clum A."/>
            <person name="Coughlan A.Y."/>
            <person name="Deshpande S."/>
            <person name="Douglass A.P."/>
            <person name="Hanson S.J."/>
            <person name="Klenk H.-P."/>
            <person name="LaButti K.M."/>
            <person name="Lapidus A."/>
            <person name="Lindquist E.A."/>
            <person name="Lipzen A.M."/>
            <person name="Meier-Kolthoff J.P."/>
            <person name="Ohm R.A."/>
            <person name="Otillar R.P."/>
            <person name="Pangilinan J.L."/>
            <person name="Peng Y."/>
            <person name="Rokas A."/>
            <person name="Rosa C.A."/>
            <person name="Scheuner C."/>
            <person name="Sibirny A.A."/>
            <person name="Slot J.C."/>
            <person name="Stielow J.B."/>
            <person name="Sun H."/>
            <person name="Kurtzman C.P."/>
            <person name="Blackwell M."/>
            <person name="Grigoriev I.V."/>
            <person name="Jeffries T.W."/>
        </authorList>
    </citation>
    <scope>NUCLEOTIDE SEQUENCE [LARGE SCALE GENOMIC DNA]</scope>
    <source>
        <strain evidence="7 8">NRRL Y-11557</strain>
    </source>
</reference>
<evidence type="ECO:0000256" key="6">
    <source>
        <dbReference type="ARBA" id="ARBA00023453"/>
    </source>
</evidence>
<dbReference type="OrthoDB" id="186626at2759"/>
<dbReference type="STRING" id="675824.A0A1E3PXG3"/>
<comment type="similarity">
    <text evidence="6">Belongs to the class I-like SAM-binding methyltransferase superfamily. Cation-dependent O-methyltransferase family.</text>
</comment>
<proteinExistence type="inferred from homology"/>
<dbReference type="InterPro" id="IPR029063">
    <property type="entry name" value="SAM-dependent_MTases_sf"/>
</dbReference>
<organism evidence="7 8">
    <name type="scientific">Lipomyces starkeyi NRRL Y-11557</name>
    <dbReference type="NCBI Taxonomy" id="675824"/>
    <lineage>
        <taxon>Eukaryota</taxon>
        <taxon>Fungi</taxon>
        <taxon>Dikarya</taxon>
        <taxon>Ascomycota</taxon>
        <taxon>Saccharomycotina</taxon>
        <taxon>Lipomycetes</taxon>
        <taxon>Lipomycetales</taxon>
        <taxon>Lipomycetaceae</taxon>
        <taxon>Lipomyces</taxon>
    </lineage>
</organism>
<dbReference type="AlphaFoldDB" id="A0A1E3PXG3"/>
<dbReference type="PROSITE" id="PS51682">
    <property type="entry name" value="SAM_OMT_I"/>
    <property type="match status" value="1"/>
</dbReference>
<keyword evidence="2" id="KW-0489">Methyltransferase</keyword>
<accession>A0A1E3PXG3</accession>
<keyword evidence="5" id="KW-0128">Catecholamine metabolism</keyword>
<dbReference type="PANTHER" id="PTHR43836">
    <property type="entry name" value="CATECHOL O-METHYLTRANSFERASE 1-RELATED"/>
    <property type="match status" value="1"/>
</dbReference>
<protein>
    <recommendedName>
        <fullName evidence="1">catechol O-methyltransferase</fullName>
        <ecNumber evidence="1">2.1.1.6</ecNumber>
    </recommendedName>
</protein>
<evidence type="ECO:0000256" key="5">
    <source>
        <dbReference type="ARBA" id="ARBA00022939"/>
    </source>
</evidence>
<dbReference type="SUPFAM" id="SSF53335">
    <property type="entry name" value="S-adenosyl-L-methionine-dependent methyltransferases"/>
    <property type="match status" value="1"/>
</dbReference>
<dbReference type="GO" id="GO:0008171">
    <property type="term" value="F:O-methyltransferase activity"/>
    <property type="evidence" value="ECO:0007669"/>
    <property type="project" value="InterPro"/>
</dbReference>
<dbReference type="EMBL" id="KV454301">
    <property type="protein sequence ID" value="ODQ70010.1"/>
    <property type="molecule type" value="Genomic_DNA"/>
</dbReference>
<sequence length="241" mass="26592">MSGRGQSNDGSVELGVLKYVHEHPSISTVRGNPSALVRTIEEYASTSRRHLMTVGPAKRDYIVSVLARAPPGPKVFLEFGAYVGYSAVSLGAALRELNQGYEVKYLTFEVNPMNAAITSSFVELAGLKNVIDVHVGPAAESVRRLFEEGNLTKQSVDFMLLDHWKNFYVADLQMCEELGLLRKGSIVLADNILIPGAPEYLAYIKQGRAEKSREGHRYEIHMENFLMSHGHTDQVAVATVV</sequence>
<evidence type="ECO:0000313" key="8">
    <source>
        <dbReference type="Proteomes" id="UP000094385"/>
    </source>
</evidence>
<gene>
    <name evidence="7" type="ORF">LIPSTDRAFT_74989</name>
</gene>
<dbReference type="GO" id="GO:0032259">
    <property type="term" value="P:methylation"/>
    <property type="evidence" value="ECO:0007669"/>
    <property type="project" value="UniProtKB-KW"/>
</dbReference>
<evidence type="ECO:0000313" key="7">
    <source>
        <dbReference type="EMBL" id="ODQ70010.1"/>
    </source>
</evidence>